<dbReference type="PANTHER" id="PTHR47118">
    <property type="entry name" value="CYTOTOXIC AND REGULATORY T-CELL MOLECULE"/>
    <property type="match status" value="1"/>
</dbReference>
<dbReference type="EMBL" id="JACASE010000005">
    <property type="protein sequence ID" value="KAF6464653.1"/>
    <property type="molecule type" value="Genomic_DNA"/>
</dbReference>
<keyword evidence="2" id="KW-0472">Membrane</keyword>
<keyword evidence="5" id="KW-1185">Reference proteome</keyword>
<keyword evidence="2" id="KW-0812">Transmembrane</keyword>
<dbReference type="GO" id="GO:0002860">
    <property type="term" value="P:positive regulation of natural killer cell mediated cytotoxicity directed against tumor cell target"/>
    <property type="evidence" value="ECO:0007669"/>
    <property type="project" value="TreeGrafter"/>
</dbReference>
<comment type="caution">
    <text evidence="4">The sequence shown here is derived from an EMBL/GenBank/DDBJ whole genome shotgun (WGS) entry which is preliminary data.</text>
</comment>
<feature type="signal peptide" evidence="3">
    <location>
        <begin position="1"/>
        <end position="20"/>
    </location>
</feature>
<protein>
    <submittedName>
        <fullName evidence="4">Cytotoxic and regulatory T cell molecule</fullName>
    </submittedName>
</protein>
<organism evidence="4 5">
    <name type="scientific">Rousettus aegyptiacus</name>
    <name type="common">Egyptian fruit bat</name>
    <name type="synonym">Pteropus aegyptiacus</name>
    <dbReference type="NCBI Taxonomy" id="9407"/>
    <lineage>
        <taxon>Eukaryota</taxon>
        <taxon>Metazoa</taxon>
        <taxon>Chordata</taxon>
        <taxon>Craniata</taxon>
        <taxon>Vertebrata</taxon>
        <taxon>Euteleostomi</taxon>
        <taxon>Mammalia</taxon>
        <taxon>Eutheria</taxon>
        <taxon>Laurasiatheria</taxon>
        <taxon>Chiroptera</taxon>
        <taxon>Yinpterochiroptera</taxon>
        <taxon>Pteropodoidea</taxon>
        <taxon>Pteropodidae</taxon>
        <taxon>Rousettinae</taxon>
        <taxon>Rousettus</taxon>
    </lineage>
</organism>
<accession>A0A7J8GXB3</accession>
<reference evidence="4 5" key="1">
    <citation type="journal article" date="2020" name="Nature">
        <title>Six reference-quality genomes reveal evolution of bat adaptations.</title>
        <authorList>
            <person name="Jebb D."/>
            <person name="Huang Z."/>
            <person name="Pippel M."/>
            <person name="Hughes G.M."/>
            <person name="Lavrichenko K."/>
            <person name="Devanna P."/>
            <person name="Winkler S."/>
            <person name="Jermiin L.S."/>
            <person name="Skirmuntt E.C."/>
            <person name="Katzourakis A."/>
            <person name="Burkitt-Gray L."/>
            <person name="Ray D.A."/>
            <person name="Sullivan K.A.M."/>
            <person name="Roscito J.G."/>
            <person name="Kirilenko B.M."/>
            <person name="Davalos L.M."/>
            <person name="Corthals A.P."/>
            <person name="Power M.L."/>
            <person name="Jones G."/>
            <person name="Ransome R.D."/>
            <person name="Dechmann D.K.N."/>
            <person name="Locatelli A.G."/>
            <person name="Puechmaille S.J."/>
            <person name="Fedrigo O."/>
            <person name="Jarvis E.D."/>
            <person name="Hiller M."/>
            <person name="Vernes S.C."/>
            <person name="Myers E.W."/>
            <person name="Teeling E.C."/>
        </authorList>
    </citation>
    <scope>NUCLEOTIDE SEQUENCE [LARGE SCALE GENOMIC DNA]</scope>
    <source>
        <strain evidence="4">MRouAeg1</strain>
        <tissue evidence="4">Muscle</tissue>
    </source>
</reference>
<dbReference type="InterPro" id="IPR053096">
    <property type="entry name" value="CRTAM"/>
</dbReference>
<dbReference type="GO" id="GO:0005886">
    <property type="term" value="C:plasma membrane"/>
    <property type="evidence" value="ECO:0007669"/>
    <property type="project" value="TreeGrafter"/>
</dbReference>
<evidence type="ECO:0000313" key="4">
    <source>
        <dbReference type="EMBL" id="KAF6464653.1"/>
    </source>
</evidence>
<feature type="region of interest" description="Disordered" evidence="1">
    <location>
        <begin position="28"/>
        <end position="73"/>
    </location>
</feature>
<dbReference type="GO" id="GO:0008037">
    <property type="term" value="P:cell recognition"/>
    <property type="evidence" value="ECO:0007669"/>
    <property type="project" value="TreeGrafter"/>
</dbReference>
<feature type="compositionally biased region" description="Basic and acidic residues" evidence="1">
    <location>
        <begin position="130"/>
        <end position="140"/>
    </location>
</feature>
<dbReference type="GO" id="GO:0005102">
    <property type="term" value="F:signaling receptor binding"/>
    <property type="evidence" value="ECO:0007669"/>
    <property type="project" value="TreeGrafter"/>
</dbReference>
<sequence length="194" mass="22118">MWVKLLSVVVEFCFSPFLVTDQETASDALEKSSSSSQDPQQPTGTVTVMEDSSTSEIDEEEEEQTTQNPDLTTGANFQYTGLMRKKSGILLLTLVSFLIFILFIIVQLFVMKLRKAHVIWKKENEISEHTLESYKSRSNNEETSSQEKNSQTSRSKSCMNYITQLYSEAKIKQKENAHHSKLRGEYAQMPESIV</sequence>
<evidence type="ECO:0000256" key="1">
    <source>
        <dbReference type="SAM" id="MobiDB-lite"/>
    </source>
</evidence>
<feature type="region of interest" description="Disordered" evidence="1">
    <location>
        <begin position="130"/>
        <end position="156"/>
    </location>
</feature>
<evidence type="ECO:0000256" key="3">
    <source>
        <dbReference type="SAM" id="SignalP"/>
    </source>
</evidence>
<name>A0A7J8GXB3_ROUAE</name>
<dbReference type="GO" id="GO:0002355">
    <property type="term" value="P:detection of tumor cell"/>
    <property type="evidence" value="ECO:0007669"/>
    <property type="project" value="TreeGrafter"/>
</dbReference>
<dbReference type="PANTHER" id="PTHR47118:SF1">
    <property type="entry name" value="CYTOTOXIC AND REGULATORY T-CELL MOLECULE"/>
    <property type="match status" value="1"/>
</dbReference>
<keyword evidence="3" id="KW-0732">Signal</keyword>
<feature type="chain" id="PRO_5029468930" evidence="3">
    <location>
        <begin position="21"/>
        <end position="194"/>
    </location>
</feature>
<feature type="compositionally biased region" description="Polar residues" evidence="1">
    <location>
        <begin position="141"/>
        <end position="156"/>
    </location>
</feature>
<evidence type="ECO:0000313" key="5">
    <source>
        <dbReference type="Proteomes" id="UP000593571"/>
    </source>
</evidence>
<feature type="transmembrane region" description="Helical" evidence="2">
    <location>
        <begin position="89"/>
        <end position="111"/>
    </location>
</feature>
<proteinExistence type="predicted"/>
<dbReference type="AlphaFoldDB" id="A0A7J8GXB3"/>
<gene>
    <name evidence="4" type="ORF">HJG63_003362</name>
</gene>
<dbReference type="Proteomes" id="UP000593571">
    <property type="component" value="Unassembled WGS sequence"/>
</dbReference>
<keyword evidence="2" id="KW-1133">Transmembrane helix</keyword>
<feature type="compositionally biased region" description="Polar residues" evidence="1">
    <location>
        <begin position="37"/>
        <end position="46"/>
    </location>
</feature>
<evidence type="ECO:0000256" key="2">
    <source>
        <dbReference type="SAM" id="Phobius"/>
    </source>
</evidence>